<dbReference type="InterPro" id="IPR001179">
    <property type="entry name" value="PPIase_FKBP_dom"/>
</dbReference>
<reference evidence="8 9" key="1">
    <citation type="journal article" date="2018" name="Cell">
        <title>The Chara Genome: Secondary Complexity and Implications for Plant Terrestrialization.</title>
        <authorList>
            <person name="Nishiyama T."/>
            <person name="Sakayama H."/>
            <person name="Vries J.D."/>
            <person name="Buschmann H."/>
            <person name="Saint-Marcoux D."/>
            <person name="Ullrich K.K."/>
            <person name="Haas F.B."/>
            <person name="Vanderstraeten L."/>
            <person name="Becker D."/>
            <person name="Lang D."/>
            <person name="Vosolsobe S."/>
            <person name="Rombauts S."/>
            <person name="Wilhelmsson P.K.I."/>
            <person name="Janitza P."/>
            <person name="Kern R."/>
            <person name="Heyl A."/>
            <person name="Rumpler F."/>
            <person name="Villalobos L.I.A.C."/>
            <person name="Clay J.M."/>
            <person name="Skokan R."/>
            <person name="Toyoda A."/>
            <person name="Suzuki Y."/>
            <person name="Kagoshima H."/>
            <person name="Schijlen E."/>
            <person name="Tajeshwar N."/>
            <person name="Catarino B."/>
            <person name="Hetherington A.J."/>
            <person name="Saltykova A."/>
            <person name="Bonnot C."/>
            <person name="Breuninger H."/>
            <person name="Symeonidi A."/>
            <person name="Radhakrishnan G.V."/>
            <person name="Van Nieuwerburgh F."/>
            <person name="Deforce D."/>
            <person name="Chang C."/>
            <person name="Karol K.G."/>
            <person name="Hedrich R."/>
            <person name="Ulvskov P."/>
            <person name="Glockner G."/>
            <person name="Delwiche C.F."/>
            <person name="Petrasek J."/>
            <person name="Van de Peer Y."/>
            <person name="Friml J."/>
            <person name="Beilby M."/>
            <person name="Dolan L."/>
            <person name="Kohara Y."/>
            <person name="Sugano S."/>
            <person name="Fujiyama A."/>
            <person name="Delaux P.-M."/>
            <person name="Quint M."/>
            <person name="TheiBen G."/>
            <person name="Hagemann M."/>
            <person name="Harholt J."/>
            <person name="Dunand C."/>
            <person name="Zachgo S."/>
            <person name="Langdale J."/>
            <person name="Maumus F."/>
            <person name="Straeten D.V.D."/>
            <person name="Gould S.B."/>
            <person name="Rensing S.A."/>
        </authorList>
    </citation>
    <scope>NUCLEOTIDE SEQUENCE [LARGE SCALE GENOMIC DNA]</scope>
    <source>
        <strain evidence="8 9">S276</strain>
    </source>
</reference>
<evidence type="ECO:0000313" key="9">
    <source>
        <dbReference type="Proteomes" id="UP000265515"/>
    </source>
</evidence>
<feature type="compositionally biased region" description="Basic residues" evidence="6">
    <location>
        <begin position="187"/>
        <end position="198"/>
    </location>
</feature>
<comment type="caution">
    <text evidence="8">The sequence shown here is derived from an EMBL/GenBank/DDBJ whole genome shotgun (WGS) entry which is preliminary data.</text>
</comment>
<feature type="compositionally biased region" description="Basic residues" evidence="6">
    <location>
        <begin position="132"/>
        <end position="141"/>
    </location>
</feature>
<evidence type="ECO:0000256" key="3">
    <source>
        <dbReference type="ARBA" id="ARBA00023110"/>
    </source>
</evidence>
<dbReference type="AlphaFoldDB" id="A0A388KW82"/>
<dbReference type="InterPro" id="IPR046357">
    <property type="entry name" value="PPIase_dom_sf"/>
</dbReference>
<feature type="domain" description="PPIase FKBP-type" evidence="7">
    <location>
        <begin position="316"/>
        <end position="403"/>
    </location>
</feature>
<feature type="compositionally biased region" description="Acidic residues" evidence="6">
    <location>
        <begin position="87"/>
        <end position="98"/>
    </location>
</feature>
<sequence length="404" mass="43897">MGWDLCCWRCGYYIPYEEENDDDDDEDDEDYDDIILDGDEEDESMDDEDEIGESEEDDDSQTDDDDDDDDMVPELARPAKSSVVICELDEGEGGDGDVSEALGKRRSSLNTSREMDTGAEEEEEEDEDGFVKSRKRHAKNRTQKEGPPEKKAALSVDDAKPSPFPTAGGKASDDGQAKKEEVDDKAGKKKKNKKKNKNKQQGALPAAEGQSEAKGGETTTTGQDQVVTKKDQVVTKKDNTNSQQKGKSSEAKAAGGQKHQKSSAETTAATTQNTSAVETKPSIKSEASLVVRQFPNGLEVRELKMGKPDGKLAKPGKTVLVNYIGKLPNGKVFDSTVGKRPFAFRLGVGQVVKGWDIGVNGMRVGDKRQLRVPPSLGYGSQGVKGVIPPNSTLVFDVELVEVKK</sequence>
<feature type="region of interest" description="Disordered" evidence="6">
    <location>
        <begin position="16"/>
        <end position="281"/>
    </location>
</feature>
<keyword evidence="9" id="KW-1185">Reference proteome</keyword>
<evidence type="ECO:0000256" key="5">
    <source>
        <dbReference type="PROSITE-ProRule" id="PRU00277"/>
    </source>
</evidence>
<dbReference type="PANTHER" id="PTHR43811">
    <property type="entry name" value="FKBP-TYPE PEPTIDYL-PROLYL CIS-TRANS ISOMERASE FKPA"/>
    <property type="match status" value="1"/>
</dbReference>
<feature type="compositionally biased region" description="Basic and acidic residues" evidence="6">
    <location>
        <begin position="227"/>
        <end position="239"/>
    </location>
</feature>
<dbReference type="EC" id="5.2.1.8" evidence="2 5"/>
<dbReference type="OrthoDB" id="1902587at2759"/>
<evidence type="ECO:0000256" key="1">
    <source>
        <dbReference type="ARBA" id="ARBA00000971"/>
    </source>
</evidence>
<name>A0A388KW82_CHABU</name>
<evidence type="ECO:0000259" key="7">
    <source>
        <dbReference type="PROSITE" id="PS50059"/>
    </source>
</evidence>
<gene>
    <name evidence="8" type="ORF">CBR_g18725</name>
</gene>
<dbReference type="EMBL" id="BFEA01000200">
    <property type="protein sequence ID" value="GBG74314.1"/>
    <property type="molecule type" value="Genomic_DNA"/>
</dbReference>
<protein>
    <recommendedName>
        <fullName evidence="2 5">peptidylprolyl isomerase</fullName>
        <ecNumber evidence="2 5">5.2.1.8</ecNumber>
    </recommendedName>
</protein>
<organism evidence="8 9">
    <name type="scientific">Chara braunii</name>
    <name type="common">Braun's stonewort</name>
    <dbReference type="NCBI Taxonomy" id="69332"/>
    <lineage>
        <taxon>Eukaryota</taxon>
        <taxon>Viridiplantae</taxon>
        <taxon>Streptophyta</taxon>
        <taxon>Charophyceae</taxon>
        <taxon>Charales</taxon>
        <taxon>Characeae</taxon>
        <taxon>Chara</taxon>
    </lineage>
</organism>
<dbReference type="Gramene" id="GBG74314">
    <property type="protein sequence ID" value="GBG74314"/>
    <property type="gene ID" value="CBR_g18725"/>
</dbReference>
<dbReference type="PANTHER" id="PTHR43811:SF19">
    <property type="entry name" value="39 KDA FK506-BINDING NUCLEAR PROTEIN"/>
    <property type="match status" value="1"/>
</dbReference>
<feature type="compositionally biased region" description="Acidic residues" evidence="6">
    <location>
        <begin position="117"/>
        <end position="128"/>
    </location>
</feature>
<feature type="compositionally biased region" description="Acidic residues" evidence="6">
    <location>
        <begin position="16"/>
        <end position="72"/>
    </location>
</feature>
<evidence type="ECO:0000256" key="2">
    <source>
        <dbReference type="ARBA" id="ARBA00013194"/>
    </source>
</evidence>
<dbReference type="GO" id="GO:0003755">
    <property type="term" value="F:peptidyl-prolyl cis-trans isomerase activity"/>
    <property type="evidence" value="ECO:0007669"/>
    <property type="project" value="UniProtKB-KW"/>
</dbReference>
<dbReference type="Gene3D" id="3.10.50.40">
    <property type="match status" value="1"/>
</dbReference>
<feature type="compositionally biased region" description="Basic and acidic residues" evidence="6">
    <location>
        <begin position="171"/>
        <end position="186"/>
    </location>
</feature>
<feature type="compositionally biased region" description="Polar residues" evidence="6">
    <location>
        <begin position="263"/>
        <end position="277"/>
    </location>
</feature>
<dbReference type="OMA" id="MKMGKPN"/>
<accession>A0A388KW82</accession>
<dbReference type="Proteomes" id="UP000265515">
    <property type="component" value="Unassembled WGS sequence"/>
</dbReference>
<dbReference type="FunFam" id="3.10.50.40:FF:000006">
    <property type="entry name" value="Peptidyl-prolyl cis-trans isomerase"/>
    <property type="match status" value="1"/>
</dbReference>
<comment type="catalytic activity">
    <reaction evidence="1 5">
        <text>[protein]-peptidylproline (omega=180) = [protein]-peptidylproline (omega=0)</text>
        <dbReference type="Rhea" id="RHEA:16237"/>
        <dbReference type="Rhea" id="RHEA-COMP:10747"/>
        <dbReference type="Rhea" id="RHEA-COMP:10748"/>
        <dbReference type="ChEBI" id="CHEBI:83833"/>
        <dbReference type="ChEBI" id="CHEBI:83834"/>
        <dbReference type="EC" id="5.2.1.8"/>
    </reaction>
</comment>
<proteinExistence type="predicted"/>
<keyword evidence="4 5" id="KW-0413">Isomerase</keyword>
<evidence type="ECO:0000256" key="6">
    <source>
        <dbReference type="SAM" id="MobiDB-lite"/>
    </source>
</evidence>
<dbReference type="PROSITE" id="PS50059">
    <property type="entry name" value="FKBP_PPIASE"/>
    <property type="match status" value="1"/>
</dbReference>
<dbReference type="STRING" id="69332.A0A388KW82"/>
<evidence type="ECO:0000256" key="4">
    <source>
        <dbReference type="ARBA" id="ARBA00023235"/>
    </source>
</evidence>
<dbReference type="Pfam" id="PF00254">
    <property type="entry name" value="FKBP_C"/>
    <property type="match status" value="1"/>
</dbReference>
<keyword evidence="3 5" id="KW-0697">Rotamase</keyword>
<dbReference type="SUPFAM" id="SSF54534">
    <property type="entry name" value="FKBP-like"/>
    <property type="match status" value="1"/>
</dbReference>
<evidence type="ECO:0000313" key="8">
    <source>
        <dbReference type="EMBL" id="GBG74314.1"/>
    </source>
</evidence>
<feature type="compositionally biased region" description="Basic and acidic residues" evidence="6">
    <location>
        <begin position="142"/>
        <end position="160"/>
    </location>
</feature>